<organism evidence="2 3">
    <name type="scientific">Caballeronia catudaia</name>
    <dbReference type="NCBI Taxonomy" id="1777136"/>
    <lineage>
        <taxon>Bacteria</taxon>
        <taxon>Pseudomonadati</taxon>
        <taxon>Pseudomonadota</taxon>
        <taxon>Betaproteobacteria</taxon>
        <taxon>Burkholderiales</taxon>
        <taxon>Burkholderiaceae</taxon>
        <taxon>Caballeronia</taxon>
    </lineage>
</organism>
<comment type="caution">
    <text evidence="2">The sequence shown here is derived from an EMBL/GenBank/DDBJ whole genome shotgun (WGS) entry which is preliminary data.</text>
</comment>
<sequence length="185" mass="21454">MRGGMRINAGRPRTKSQTGQLHSLDARRLRREDLLRPGLRFGWQWTDEDGKPTARIDVRTHERALTVEYSINGTPVEQRVELLETPCNYGGDRVWLACPNCRQRVAPLYLSRQVACRKCFRLAYPSQSEDLMGRMWRKQGKVERRLRSGKRMTSATRDRLIDELMRVEDAREAAFIAAARRLLGL</sequence>
<dbReference type="AlphaFoldDB" id="A0A158DSL2"/>
<proteinExistence type="predicted"/>
<dbReference type="RefSeq" id="WP_143746675.1">
    <property type="nucleotide sequence ID" value="NZ_FCOF02000105.1"/>
</dbReference>
<evidence type="ECO:0000313" key="2">
    <source>
        <dbReference type="EMBL" id="SAK97649.1"/>
    </source>
</evidence>
<dbReference type="OrthoDB" id="5951715at2"/>
<keyword evidence="3" id="KW-1185">Reference proteome</keyword>
<dbReference type="EMBL" id="FCOF02000105">
    <property type="protein sequence ID" value="SAK97649.1"/>
    <property type="molecule type" value="Genomic_DNA"/>
</dbReference>
<reference evidence="2" key="1">
    <citation type="submission" date="2016-01" db="EMBL/GenBank/DDBJ databases">
        <authorList>
            <person name="Peeters C."/>
        </authorList>
    </citation>
    <scope>NUCLEOTIDE SEQUENCE [LARGE SCALE GENOMIC DNA]</scope>
    <source>
        <strain evidence="2">LMG 29318</strain>
    </source>
</reference>
<evidence type="ECO:0000256" key="1">
    <source>
        <dbReference type="SAM" id="MobiDB-lite"/>
    </source>
</evidence>
<dbReference type="Proteomes" id="UP000054870">
    <property type="component" value="Unassembled WGS sequence"/>
</dbReference>
<gene>
    <name evidence="2" type="ORF">AWB75_07138</name>
</gene>
<accession>A0A158DSL2</accession>
<protein>
    <submittedName>
        <fullName evidence="2">Uncharacterized protein</fullName>
    </submittedName>
</protein>
<feature type="region of interest" description="Disordered" evidence="1">
    <location>
        <begin position="1"/>
        <end position="22"/>
    </location>
</feature>
<evidence type="ECO:0000313" key="3">
    <source>
        <dbReference type="Proteomes" id="UP000054870"/>
    </source>
</evidence>
<name>A0A158DSL2_9BURK</name>